<proteinExistence type="predicted"/>
<dbReference type="eggNOG" id="COG3018">
    <property type="taxonomic scope" value="Bacteria"/>
</dbReference>
<gene>
    <name evidence="2" type="ORF">CCALI_01444</name>
</gene>
<evidence type="ECO:0000313" key="2">
    <source>
        <dbReference type="EMBL" id="CCW35260.1"/>
    </source>
</evidence>
<name>S0EY67_CHTCT</name>
<evidence type="ECO:0000256" key="1">
    <source>
        <dbReference type="SAM" id="MobiDB-lite"/>
    </source>
</evidence>
<dbReference type="AlphaFoldDB" id="S0EY67"/>
<reference evidence="3" key="1">
    <citation type="submission" date="2013-03" db="EMBL/GenBank/DDBJ databases">
        <title>Genome sequence of Chthonomonas calidirosea, the first sequenced genome from the Armatimonadetes phylum (formally candidate division OP10).</title>
        <authorList>
            <person name="Lee K.C.Y."/>
            <person name="Morgan X.C."/>
            <person name="Dunfield P.F."/>
            <person name="Tamas I."/>
            <person name="Houghton K.M."/>
            <person name="Vyssotski M."/>
            <person name="Ryan J.L.J."/>
            <person name="Lagutin K."/>
            <person name="McDonald I.R."/>
            <person name="Stott M.B."/>
        </authorList>
    </citation>
    <scope>NUCLEOTIDE SEQUENCE [LARGE SCALE GENOMIC DNA]</scope>
    <source>
        <strain evidence="3">DSM 23976 / ICMP 18418 / T49</strain>
    </source>
</reference>
<feature type="region of interest" description="Disordered" evidence="1">
    <location>
        <begin position="150"/>
        <end position="184"/>
    </location>
</feature>
<organism evidence="2 3">
    <name type="scientific">Chthonomonas calidirosea (strain DSM 23976 / ICMP 18418 / T49)</name>
    <dbReference type="NCBI Taxonomy" id="1303518"/>
    <lineage>
        <taxon>Bacteria</taxon>
        <taxon>Bacillati</taxon>
        <taxon>Armatimonadota</taxon>
        <taxon>Chthonomonadia</taxon>
        <taxon>Chthonomonadales</taxon>
        <taxon>Chthonomonadaceae</taxon>
        <taxon>Chthonomonas</taxon>
    </lineage>
</organism>
<dbReference type="EMBL" id="HF951689">
    <property type="protein sequence ID" value="CCW35260.1"/>
    <property type="molecule type" value="Genomic_DNA"/>
</dbReference>
<dbReference type="STRING" id="454171.CP488_02651"/>
<evidence type="ECO:0000313" key="3">
    <source>
        <dbReference type="Proteomes" id="UP000014227"/>
    </source>
</evidence>
<dbReference type="KEGG" id="ccz:CCALI_01444"/>
<protein>
    <recommendedName>
        <fullName evidence="4">LPP20 lipoprotein</fullName>
    </recommendedName>
</protein>
<keyword evidence="3" id="KW-1185">Reference proteome</keyword>
<sequence>MLAGLLVVPVGLYAASRRADDDIERVGPHGSIDWTENTIYAIGLGAIPNNVSNDAVAYLKARDYAILDAMRNLLMAIHHVHIDAVTTGQEYMARDATIRAEVEGLLHHPRFISERRIREGRDSMVEVTMAAPLYGNGSVAEAFRSALVPQREGTSDNGDRGTLGTEAVPAPSTPLPSVRPQVDEDSTPYTSVIIDARGYRVQRDMSPKIYAADGTEVWGTVYADPNFVIEHGIVVYAHSIAQARQLPEAGSHPLILRAIGGSNSPVHADVVLSQADAERLARLNARDGFLDRFHVIFVVDPMD</sequence>
<accession>S0EY67</accession>
<evidence type="ECO:0008006" key="4">
    <source>
        <dbReference type="Google" id="ProtNLM"/>
    </source>
</evidence>
<dbReference type="HOGENOM" id="CLU_060107_0_0_0"/>
<dbReference type="Proteomes" id="UP000014227">
    <property type="component" value="Chromosome I"/>
</dbReference>
<dbReference type="PATRIC" id="fig|1303518.3.peg.1476"/>
<dbReference type="InParanoid" id="S0EY67"/>